<dbReference type="InterPro" id="IPR055180">
    <property type="entry name" value="HsdR_RecA-like_helicase_dom_2"/>
</dbReference>
<keyword evidence="10" id="KW-0238">DNA-binding</keyword>
<keyword evidence="6" id="KW-0680">Restriction system</keyword>
<dbReference type="InterPro" id="IPR040980">
    <property type="entry name" value="SWI2_SNF2"/>
</dbReference>
<keyword evidence="4" id="KW-0540">Nuclease</keyword>
<dbReference type="GO" id="GO:0009307">
    <property type="term" value="P:DNA restriction-modification system"/>
    <property type="evidence" value="ECO:0007669"/>
    <property type="project" value="UniProtKB-KW"/>
</dbReference>
<evidence type="ECO:0000259" key="12">
    <source>
        <dbReference type="PROSITE" id="PS51192"/>
    </source>
</evidence>
<dbReference type="InterPro" id="IPR014001">
    <property type="entry name" value="Helicase_ATP-bd"/>
</dbReference>
<accession>A0A328VHW7</accession>
<comment type="catalytic activity">
    <reaction evidence="1">
        <text>Endonucleolytic cleavage of DNA to give random double-stranded fragments with terminal 5'-phosphates, ATP is simultaneously hydrolyzed.</text>
        <dbReference type="EC" id="3.1.21.3"/>
    </reaction>
</comment>
<dbReference type="Gene3D" id="3.40.50.300">
    <property type="entry name" value="P-loop containing nucleotide triphosphate hydrolases"/>
    <property type="match status" value="2"/>
</dbReference>
<dbReference type="GO" id="GO:0005524">
    <property type="term" value="F:ATP binding"/>
    <property type="evidence" value="ECO:0007669"/>
    <property type="project" value="UniProtKB-KW"/>
</dbReference>
<keyword evidence="5" id="KW-0547">Nucleotide-binding</keyword>
<dbReference type="PROSITE" id="PS51192">
    <property type="entry name" value="HELICASE_ATP_BIND_1"/>
    <property type="match status" value="1"/>
</dbReference>
<dbReference type="Pfam" id="PF04313">
    <property type="entry name" value="HSDR_N"/>
    <property type="match status" value="2"/>
</dbReference>
<dbReference type="GO" id="GO:0003677">
    <property type="term" value="F:DNA binding"/>
    <property type="evidence" value="ECO:0007669"/>
    <property type="project" value="UniProtKB-KW"/>
</dbReference>
<dbReference type="RefSeq" id="WP_112431078.1">
    <property type="nucleotide sequence ID" value="NZ_MCIF01000002.1"/>
</dbReference>
<comment type="caution">
    <text evidence="13">The sequence shown here is derived from an EMBL/GenBank/DDBJ whole genome shotgun (WGS) entry which is preliminary data.</text>
</comment>
<evidence type="ECO:0000256" key="4">
    <source>
        <dbReference type="ARBA" id="ARBA00022722"/>
    </source>
</evidence>
<dbReference type="AlphaFoldDB" id="A0A328VHW7"/>
<dbReference type="OrthoDB" id="9758243at2"/>
<keyword evidence="8" id="KW-0378">Hydrolase</keyword>
<sequence length="1063" mass="119054">MEFPQAIKNIVVSRAIHALEQMGYCHQDASAEGAGNYDITGRGSAEEVVLLEPLRTALQRLNPEASAEQIAYACALLTRHRDALHPLAANREIHHLLRDGVALNDEGPSSALSKAQPGRRRPSSLASVLAPRREVGASSTLRLIDWQHPAANDWRLISNYWVQGRCGPLCLPLVGFVNGLPLLLFVIGIEPLEQLYQHYLQCYRSELPQLVWYNALVLLSNGPLNRVGSVDSRWPQLTPWKRLSGEDGPEDCTLETALYATCQPERFLDLVKHFTLFSRTPRPAKIVARNHQYLAVNAAYARLREAGALRGRLGLLWQAHGSGKSYTLAFLLQKVLRQDDEPGPTCLLVTGHEDLWRQLVRSLTDWGLLTREEKSGTMPVTTAGELQRLLERPTPGPGRSAPPPLYFALPSAFESPEPLSLRTDLLVLVDELQTCTLEQLQRMRQALPAAAFLGLTATPCREDQEPALRSLFGPYLSGYSCAQALADGTILPVYYEDRSALLGAQTPPGFAEAMQQLAEAAGPCSEYQEELAQRLRTPYALLTHPERLDLVARDLVEHWSARGHRAKALVLTIDKITAVRLYKRVRSLWERMLRRLQRERDETFDWRRRAVLDELLAYYRPTEMAVLVSPSPDDYRRFADFNDTPGRAYFETVEIRSHHERLRNEDLVARFHDVNDPLRLLFSCDPWLASLATPALATLYLDRPLQGPTLLAALTAVNRVYDDEKVCGLVVDYIGHWPQLSTLQQRYARAAERVLPQSWRLRRRASRELHEAPVAEVSAIQEKHRLAAELEKTLGETLDFCARHGVEVSALLAASEERRPDGAARQAADRLLKGNELRQAFFAQVKRIEALYAALQPDKAAPPFRGAVEALGLVARIMRRAQHCRSLDELLDRPHAVAGLVAEESQTARYGRRGKMEAASSSGKPSLSTLDLQRVSFSRLATLLKKSQTPLLKAEQLRSLLTWNLQLMSSHQPRCAEALAHLEKLQHKYESGQAPWEEYPAELLHFVRSLLDPPATGSQQPDEKATGSRSRQRSGSAQPGDSTQADSDRPPDRWGPARPSAEH</sequence>
<dbReference type="Pfam" id="PF22679">
    <property type="entry name" value="T1R_D3-like"/>
    <property type="match status" value="1"/>
</dbReference>
<evidence type="ECO:0000256" key="1">
    <source>
        <dbReference type="ARBA" id="ARBA00000851"/>
    </source>
</evidence>
<evidence type="ECO:0000313" key="14">
    <source>
        <dbReference type="Proteomes" id="UP000248706"/>
    </source>
</evidence>
<reference evidence="13 14" key="1">
    <citation type="submission" date="2016-08" db="EMBL/GenBank/DDBJ databases">
        <title>Analysis of Carbohydrate Active Enzymes in Thermogemmatispora T81 Reveals Carbohydrate Degradation Ability.</title>
        <authorList>
            <person name="Tomazini A."/>
            <person name="Lal S."/>
            <person name="Stott M."/>
            <person name="Henrissat B."/>
            <person name="Polikarpov I."/>
            <person name="Sparling R."/>
            <person name="Levin D.B."/>
        </authorList>
    </citation>
    <scope>NUCLEOTIDE SEQUENCE [LARGE SCALE GENOMIC DNA]</scope>
    <source>
        <strain evidence="13 14">T81</strain>
    </source>
</reference>
<organism evidence="13 14">
    <name type="scientific">Thermogemmatispora tikiterensis</name>
    <dbReference type="NCBI Taxonomy" id="1825093"/>
    <lineage>
        <taxon>Bacteria</taxon>
        <taxon>Bacillati</taxon>
        <taxon>Chloroflexota</taxon>
        <taxon>Ktedonobacteria</taxon>
        <taxon>Thermogemmatisporales</taxon>
        <taxon>Thermogemmatisporaceae</taxon>
        <taxon>Thermogemmatispora</taxon>
    </lineage>
</organism>
<evidence type="ECO:0000256" key="3">
    <source>
        <dbReference type="ARBA" id="ARBA00012654"/>
    </source>
</evidence>
<dbReference type="PANTHER" id="PTHR30195">
    <property type="entry name" value="TYPE I SITE-SPECIFIC DEOXYRIBONUCLEASE PROTEIN SUBUNIT M AND R"/>
    <property type="match status" value="1"/>
</dbReference>
<keyword evidence="7" id="KW-0255">Endonuclease</keyword>
<dbReference type="InterPro" id="IPR027417">
    <property type="entry name" value="P-loop_NTPase"/>
</dbReference>
<name>A0A328VHW7_9CHLR</name>
<dbReference type="SUPFAM" id="SSF52540">
    <property type="entry name" value="P-loop containing nucleoside triphosphate hydrolases"/>
    <property type="match status" value="1"/>
</dbReference>
<evidence type="ECO:0000256" key="10">
    <source>
        <dbReference type="ARBA" id="ARBA00023125"/>
    </source>
</evidence>
<keyword evidence="14" id="KW-1185">Reference proteome</keyword>
<evidence type="ECO:0000256" key="9">
    <source>
        <dbReference type="ARBA" id="ARBA00022840"/>
    </source>
</evidence>
<evidence type="ECO:0000256" key="7">
    <source>
        <dbReference type="ARBA" id="ARBA00022759"/>
    </source>
</evidence>
<evidence type="ECO:0000256" key="5">
    <source>
        <dbReference type="ARBA" id="ARBA00022741"/>
    </source>
</evidence>
<evidence type="ECO:0000256" key="11">
    <source>
        <dbReference type="SAM" id="MobiDB-lite"/>
    </source>
</evidence>
<evidence type="ECO:0000256" key="6">
    <source>
        <dbReference type="ARBA" id="ARBA00022747"/>
    </source>
</evidence>
<dbReference type="Proteomes" id="UP000248706">
    <property type="component" value="Unassembled WGS sequence"/>
</dbReference>
<dbReference type="EC" id="3.1.21.3" evidence="3"/>
<dbReference type="InterPro" id="IPR007409">
    <property type="entry name" value="Restrct_endonuc_type1_HsdR_N"/>
</dbReference>
<dbReference type="Pfam" id="PF18766">
    <property type="entry name" value="SWI2_SNF2"/>
    <property type="match status" value="1"/>
</dbReference>
<keyword evidence="9" id="KW-0067">ATP-binding</keyword>
<dbReference type="Gene3D" id="3.90.1570.50">
    <property type="match status" value="1"/>
</dbReference>
<dbReference type="GO" id="GO:0009035">
    <property type="term" value="F:type I site-specific deoxyribonuclease activity"/>
    <property type="evidence" value="ECO:0007669"/>
    <property type="project" value="UniProtKB-EC"/>
</dbReference>
<dbReference type="InterPro" id="IPR051268">
    <property type="entry name" value="Type-I_R_enzyme_R_subunit"/>
</dbReference>
<feature type="region of interest" description="Disordered" evidence="11">
    <location>
        <begin position="1012"/>
        <end position="1063"/>
    </location>
</feature>
<proteinExistence type="inferred from homology"/>
<protein>
    <recommendedName>
        <fullName evidence="3">type I site-specific deoxyribonuclease</fullName>
        <ecNumber evidence="3">3.1.21.3</ecNumber>
    </recommendedName>
</protein>
<feature type="compositionally biased region" description="Low complexity" evidence="11">
    <location>
        <begin position="1027"/>
        <end position="1036"/>
    </location>
</feature>
<evidence type="ECO:0000313" key="13">
    <source>
        <dbReference type="EMBL" id="RAQ97027.1"/>
    </source>
</evidence>
<dbReference type="CDD" id="cd22332">
    <property type="entry name" value="HsdR_N"/>
    <property type="match status" value="1"/>
</dbReference>
<comment type="similarity">
    <text evidence="2">Belongs to the HsdR family.</text>
</comment>
<dbReference type="EMBL" id="MCIF01000002">
    <property type="protein sequence ID" value="RAQ97027.1"/>
    <property type="molecule type" value="Genomic_DNA"/>
</dbReference>
<dbReference type="PANTHER" id="PTHR30195:SF15">
    <property type="entry name" value="TYPE I RESTRICTION ENZYME HINDI ENDONUCLEASE SUBUNIT"/>
    <property type="match status" value="1"/>
</dbReference>
<feature type="domain" description="Helicase ATP-binding" evidence="12">
    <location>
        <begin position="305"/>
        <end position="477"/>
    </location>
</feature>
<evidence type="ECO:0000256" key="2">
    <source>
        <dbReference type="ARBA" id="ARBA00008598"/>
    </source>
</evidence>
<evidence type="ECO:0000256" key="8">
    <source>
        <dbReference type="ARBA" id="ARBA00022801"/>
    </source>
</evidence>
<gene>
    <name evidence="13" type="ORF">A4R35_15925</name>
</gene>